<feature type="compositionally biased region" description="Low complexity" evidence="1">
    <location>
        <begin position="1417"/>
        <end position="1433"/>
    </location>
</feature>
<feature type="region of interest" description="Disordered" evidence="1">
    <location>
        <begin position="985"/>
        <end position="1009"/>
    </location>
</feature>
<reference evidence="3" key="1">
    <citation type="submission" date="2023-03" db="EMBL/GenBank/DDBJ databases">
        <title>Massive genome expansion in bonnet fungi (Mycena s.s.) driven by repeated elements and novel gene families across ecological guilds.</title>
        <authorList>
            <consortium name="Lawrence Berkeley National Laboratory"/>
            <person name="Harder C.B."/>
            <person name="Miyauchi S."/>
            <person name="Viragh M."/>
            <person name="Kuo A."/>
            <person name="Thoen E."/>
            <person name="Andreopoulos B."/>
            <person name="Lu D."/>
            <person name="Skrede I."/>
            <person name="Drula E."/>
            <person name="Henrissat B."/>
            <person name="Morin E."/>
            <person name="Kohler A."/>
            <person name="Barry K."/>
            <person name="LaButti K."/>
            <person name="Morin E."/>
            <person name="Salamov A."/>
            <person name="Lipzen A."/>
            <person name="Mereny Z."/>
            <person name="Hegedus B."/>
            <person name="Baldrian P."/>
            <person name="Stursova M."/>
            <person name="Weitz H."/>
            <person name="Taylor A."/>
            <person name="Grigoriev I.V."/>
            <person name="Nagy L.G."/>
            <person name="Martin F."/>
            <person name="Kauserud H."/>
        </authorList>
    </citation>
    <scope>NUCLEOTIDE SEQUENCE</scope>
    <source>
        <strain evidence="3">CBHHK182m</strain>
    </source>
</reference>
<feature type="region of interest" description="Disordered" evidence="1">
    <location>
        <begin position="19"/>
        <end position="45"/>
    </location>
</feature>
<keyword evidence="4" id="KW-1185">Reference proteome</keyword>
<organism evidence="3 4">
    <name type="scientific">Mycena metata</name>
    <dbReference type="NCBI Taxonomy" id="1033252"/>
    <lineage>
        <taxon>Eukaryota</taxon>
        <taxon>Fungi</taxon>
        <taxon>Dikarya</taxon>
        <taxon>Basidiomycota</taxon>
        <taxon>Agaricomycotina</taxon>
        <taxon>Agaricomycetes</taxon>
        <taxon>Agaricomycetidae</taxon>
        <taxon>Agaricales</taxon>
        <taxon>Marasmiineae</taxon>
        <taxon>Mycenaceae</taxon>
        <taxon>Mycena</taxon>
    </lineage>
</organism>
<feature type="compositionally biased region" description="Polar residues" evidence="1">
    <location>
        <begin position="991"/>
        <end position="1004"/>
    </location>
</feature>
<dbReference type="EMBL" id="JARKIB010000029">
    <property type="protein sequence ID" value="KAJ7763710.1"/>
    <property type="molecule type" value="Genomic_DNA"/>
</dbReference>
<dbReference type="Proteomes" id="UP001215598">
    <property type="component" value="Unassembled WGS sequence"/>
</dbReference>
<keyword evidence="2" id="KW-0732">Signal</keyword>
<evidence type="ECO:0000313" key="3">
    <source>
        <dbReference type="EMBL" id="KAJ7763710.1"/>
    </source>
</evidence>
<feature type="region of interest" description="Disordered" evidence="1">
    <location>
        <begin position="1552"/>
        <end position="1576"/>
    </location>
</feature>
<evidence type="ECO:0000313" key="4">
    <source>
        <dbReference type="Proteomes" id="UP001215598"/>
    </source>
</evidence>
<feature type="compositionally biased region" description="Polar residues" evidence="1">
    <location>
        <begin position="177"/>
        <end position="196"/>
    </location>
</feature>
<feature type="compositionally biased region" description="Polar residues" evidence="1">
    <location>
        <begin position="215"/>
        <end position="229"/>
    </location>
</feature>
<gene>
    <name evidence="3" type="ORF">B0H16DRAFT_1801087</name>
</gene>
<feature type="region of interest" description="Disordered" evidence="1">
    <location>
        <begin position="1413"/>
        <end position="1458"/>
    </location>
</feature>
<evidence type="ECO:0000256" key="2">
    <source>
        <dbReference type="SAM" id="SignalP"/>
    </source>
</evidence>
<feature type="compositionally biased region" description="Pro residues" evidence="1">
    <location>
        <begin position="1552"/>
        <end position="1564"/>
    </location>
</feature>
<feature type="region of interest" description="Disordered" evidence="1">
    <location>
        <begin position="151"/>
        <end position="254"/>
    </location>
</feature>
<evidence type="ECO:0000256" key="1">
    <source>
        <dbReference type="SAM" id="MobiDB-lite"/>
    </source>
</evidence>
<accession>A0AAD7JIX3</accession>
<feature type="chain" id="PRO_5042015527" evidence="2">
    <location>
        <begin position="21"/>
        <end position="1618"/>
    </location>
</feature>
<proteinExistence type="predicted"/>
<sequence length="1618" mass="176303">MGRVWMSLVVFFFTYVASPSRRPTSTPDSKRSALGPTMAEDPPDDIRNYQSTFSVATGVQVDTSTYDEQGRPTQATTMPCPKCKIIITVGTGGTHNLDEHVGKAACVRRQNENDKALKKEKQKEHGNRFFGGFFKKVARAVSPTVAAAPPVLPVQMPRNPSTPSPTSSFAGPPESSLAPSPRSTSPSLRNSFTSAFGSPAASLRSISPPIHDSRVSNVESSPRSTSPSLRDSHVADAEDVTYSSRAPRSPPPVVEENIGEAQWYPCPGLKIVFPSGQNAHLSYPFAAHAKEKLWDYSTKGDQFFLHATNCTGVVNSPRACQKCNKLRSNEILAGIVERIRDGVKEHTAYHCWDGRTIKTRKLRLTKLNDARKLVAKIAELDVHKQLMMAIASGEVTRVVPLLQAGINHGESARALLERFYRACVDVYREGPTYNPKGFTSDEYMVGICVHRLGGARLADILHRALGLPGLTTLRKHAIIRPLRASPALPTVEEIEENIDAYTDGEEMPTGPPRIVHRVIMLDEIAVERRARWDDKTNMILGACREHASKVPLEFVTMDDAIQFFEAVTNDEVHLATEATVVALGALSRNPRDYNPQPICISGTCKHETGSEQAKFLQTLHTAAQNRLAHGNITYRDVSVASDGEAKRGVALVREYMKYDLKKSSDFRHVMKTVRGLLMRKAGIKLLGFWITPAIVKQHLRAVGNSKERVDGLLNPNDKQDVSLGYQLLKELWSLPDALPSDKPGFISARKALKIFGQLGHHLVMPYVCITLTLREQLVHLSAAAHLLLILFTTNRAGTDFMANQTFVNIMLMIKNAFFCVAKAKIDIPDSEFFLILMGTDRLEKLFGLIRTAIGTDSNVDVYQLAGRASNLTEVSKILSLRPHWDRGPKRLKLPAVINANGDISKTADHVSPPSWIGDVRVSTVVPHGCWIAGRKIAEGLVAGGKETLERCAATPGFDMFTPLGRMLVGAQDTEAAFEPDAELFRPAPDEVNQSPESQPESSGGNDIDDMLAMDDSTRVTKHSPHLIIAGKKVSKATVLSNFMQGRSARLSTDRTRRVAGIAAFNNSSADGLFTFDGPLGTPSLRLGNPVVTMVKCEELMFLAIGLVSGIKFGAQETESIPLDLLPDGGTKVSYQILRLITATIEDDPTTLHDWRWSGSYESSCTAVPGLLIHPLNPTVSNRTPGKPTYLFSSETLVTLGATVFSQVLSNDLDSLPEVQRTHAFPYRHHGKACFVIDVGKIDGTQVRGQFNSEPMHCAKCYPKVRLSSAQHTLVHNGSHILFDPTINRSDQPCALCMRPFPICKFELTKTEATGTMSVAKKSTKQSPCTNHLLPCPLQCGRNIWTYNLDAHYRYPPHNLVSLDNIPRVYQLAEGEFELMKQVYADRQNVPQRRNVKKKNTQAPLLISAAHRASNALKESPAETTTATASTSKTVPDSHIAQTGDSDSNYAGDAEHSDDDNASVITHLSYSDEPASTGPTAASGPEPLQVIVDDDLDKEILLSTAPGIEYSGEEHTVGGRQSTPYTPGPATLAPLASVEAPTHVPAPAPAHVPIPAPAPPIPAPSTAPVQSGKRSRKAKQVTKTCDCGGPVTAAEREDPTCAIECGRVGCESGWSVSIL</sequence>
<protein>
    <submittedName>
        <fullName evidence="3">Uncharacterized protein</fullName>
    </submittedName>
</protein>
<name>A0AAD7JIX3_9AGAR</name>
<comment type="caution">
    <text evidence="3">The sequence shown here is derived from an EMBL/GenBank/DDBJ whole genome shotgun (WGS) entry which is preliminary data.</text>
</comment>
<feature type="signal peptide" evidence="2">
    <location>
        <begin position="1"/>
        <end position="20"/>
    </location>
</feature>
<feature type="compositionally biased region" description="Polar residues" evidence="1">
    <location>
        <begin position="1439"/>
        <end position="1448"/>
    </location>
</feature>